<organism evidence="2 3">
    <name type="scientific">Lates japonicus</name>
    <name type="common">Japanese lates</name>
    <dbReference type="NCBI Taxonomy" id="270547"/>
    <lineage>
        <taxon>Eukaryota</taxon>
        <taxon>Metazoa</taxon>
        <taxon>Chordata</taxon>
        <taxon>Craniata</taxon>
        <taxon>Vertebrata</taxon>
        <taxon>Euteleostomi</taxon>
        <taxon>Actinopterygii</taxon>
        <taxon>Neopterygii</taxon>
        <taxon>Teleostei</taxon>
        <taxon>Neoteleostei</taxon>
        <taxon>Acanthomorphata</taxon>
        <taxon>Carangaria</taxon>
        <taxon>Carangaria incertae sedis</taxon>
        <taxon>Centropomidae</taxon>
        <taxon>Lates</taxon>
    </lineage>
</organism>
<accession>A0AAD3QYT7</accession>
<proteinExistence type="predicted"/>
<feature type="region of interest" description="Disordered" evidence="1">
    <location>
        <begin position="118"/>
        <end position="164"/>
    </location>
</feature>
<gene>
    <name evidence="2" type="ORF">AKAME5_003012900</name>
</gene>
<sequence length="164" mass="18478">MKHLYVPSSDGFTLDGAGNLPASGFSGHWRSSFVGGFDQQVVFARSPPMDRLGVRADLQTVTPLVQLLLVIGLLYWKKQLVLLQVKLSDPNKDMYTVVKKDKKKKRKKDAADAADNLSICLETNHSRDPQTEKDQDEFPPRSFHSTFTVEDTPQNQQNDVTKLF</sequence>
<reference evidence="2" key="1">
    <citation type="submission" date="2022-08" db="EMBL/GenBank/DDBJ databases">
        <title>Genome sequencing of akame (Lates japonicus).</title>
        <authorList>
            <person name="Hashiguchi Y."/>
            <person name="Takahashi H."/>
        </authorList>
    </citation>
    <scope>NUCLEOTIDE SEQUENCE</scope>
    <source>
        <strain evidence="2">Kochi</strain>
    </source>
</reference>
<dbReference type="EMBL" id="BRZM01009760">
    <property type="protein sequence ID" value="GLD48600.1"/>
    <property type="molecule type" value="Genomic_DNA"/>
</dbReference>
<protein>
    <submittedName>
        <fullName evidence="2">Uncharacterized protein</fullName>
    </submittedName>
</protein>
<evidence type="ECO:0000256" key="1">
    <source>
        <dbReference type="SAM" id="MobiDB-lite"/>
    </source>
</evidence>
<evidence type="ECO:0000313" key="3">
    <source>
        <dbReference type="Proteomes" id="UP001279410"/>
    </source>
</evidence>
<dbReference type="Proteomes" id="UP001279410">
    <property type="component" value="Unassembled WGS sequence"/>
</dbReference>
<keyword evidence="3" id="KW-1185">Reference proteome</keyword>
<feature type="compositionally biased region" description="Polar residues" evidence="1">
    <location>
        <begin position="143"/>
        <end position="164"/>
    </location>
</feature>
<evidence type="ECO:0000313" key="2">
    <source>
        <dbReference type="EMBL" id="GLD48600.1"/>
    </source>
</evidence>
<feature type="compositionally biased region" description="Basic and acidic residues" evidence="1">
    <location>
        <begin position="124"/>
        <end position="139"/>
    </location>
</feature>
<name>A0AAD3QYT7_LATJO</name>
<comment type="caution">
    <text evidence="2">The sequence shown here is derived from an EMBL/GenBank/DDBJ whole genome shotgun (WGS) entry which is preliminary data.</text>
</comment>
<dbReference type="AlphaFoldDB" id="A0AAD3QYT7"/>